<dbReference type="Pfam" id="PF13616">
    <property type="entry name" value="Rotamase_3"/>
    <property type="match status" value="1"/>
</dbReference>
<dbReference type="HOGENOM" id="CLU_034646_1_2_0"/>
<sequence>MLSKISMKRLLVGLLVVSIVAVFAGFAAAKENEKVISVGDETVGEDELVLLLVKQAGVQKNFAPFVLAQTTMAQRKDFANHVVAALLLSQAAQMEGLQLDPETALALRWNAINVLAQSYINKISGSWSFKEEDLRKYYEQNKDKYVRPEAVHVRHILVDSKEKADRVLLEILAKEKSFSDAAKEYSQDSGSASKGGDLGWIQRGQTVKEFEDLIFSIKEKSLGGPVETQYGWHVVEVLEKSPSKQLTFEEALPKIREDIQQWYLDKEIEKLKGRFEVSVDESKLSTLGGFPAIQ</sequence>
<evidence type="ECO:0000313" key="3">
    <source>
        <dbReference type="EMBL" id="AER67127.1"/>
    </source>
</evidence>
<keyword evidence="4" id="KW-1185">Reference proteome</keyword>
<organism evidence="3 4">
    <name type="scientific">Thermovirga lienii (strain ATCC BAA-1197 / DSM 17291 / Cas60314)</name>
    <dbReference type="NCBI Taxonomy" id="580340"/>
    <lineage>
        <taxon>Bacteria</taxon>
        <taxon>Thermotogati</taxon>
        <taxon>Synergistota</taxon>
        <taxon>Synergistia</taxon>
        <taxon>Synergistales</taxon>
        <taxon>Thermovirgaceae</taxon>
        <taxon>Thermovirga</taxon>
    </lineage>
</organism>
<dbReference type="OrthoDB" id="14196at2"/>
<dbReference type="InterPro" id="IPR000297">
    <property type="entry name" value="PPIase_PpiC"/>
</dbReference>
<dbReference type="STRING" id="580340.Tlie_1399"/>
<dbReference type="PROSITE" id="PS01096">
    <property type="entry name" value="PPIC_PPIASE_1"/>
    <property type="match status" value="1"/>
</dbReference>
<proteinExistence type="predicted"/>
<dbReference type="PANTHER" id="PTHR47245">
    <property type="entry name" value="PEPTIDYLPROLYL ISOMERASE"/>
    <property type="match status" value="1"/>
</dbReference>
<dbReference type="Proteomes" id="UP000005868">
    <property type="component" value="Chromosome"/>
</dbReference>
<feature type="domain" description="PpiC" evidence="2">
    <location>
        <begin position="148"/>
        <end position="239"/>
    </location>
</feature>
<dbReference type="InterPro" id="IPR046357">
    <property type="entry name" value="PPIase_dom_sf"/>
</dbReference>
<reference evidence="4" key="1">
    <citation type="submission" date="2011-10" db="EMBL/GenBank/DDBJ databases">
        <title>The complete genome of chromosome of Thermovirga lienii DSM 17291.</title>
        <authorList>
            <consortium name="US DOE Joint Genome Institute (JGI-PGF)"/>
            <person name="Lucas S."/>
            <person name="Copeland A."/>
            <person name="Lapidus A."/>
            <person name="Glavina del Rio T."/>
            <person name="Dalin E."/>
            <person name="Tice H."/>
            <person name="Bruce D."/>
            <person name="Goodwin L."/>
            <person name="Pitluck S."/>
            <person name="Peters L."/>
            <person name="Mikhailova N."/>
            <person name="Saunders E."/>
            <person name="Kyrpides N."/>
            <person name="Mavromatis K."/>
            <person name="Ivanova N."/>
            <person name="Last F.I."/>
            <person name="Brettin T."/>
            <person name="Detter J.C."/>
            <person name="Han C."/>
            <person name="Larimer F."/>
            <person name="Land M."/>
            <person name="Hauser L."/>
            <person name="Markowitz V."/>
            <person name="Cheng J.-F."/>
            <person name="Hugenholtz P."/>
            <person name="Woyke T."/>
            <person name="Wu D."/>
            <person name="Spring S."/>
            <person name="Schroeder M."/>
            <person name="Brambilla E.-M."/>
            <person name="Klenk H.-P."/>
            <person name="Eisen J.A."/>
        </authorList>
    </citation>
    <scope>NUCLEOTIDE SEQUENCE [LARGE SCALE GENOMIC DNA]</scope>
    <source>
        <strain evidence="4">ATCC BAA-1197 / DSM 17291 / Cas60314</strain>
    </source>
</reference>
<dbReference type="InterPro" id="IPR027304">
    <property type="entry name" value="Trigger_fact/SurA_dom_sf"/>
</dbReference>
<dbReference type="InterPro" id="IPR023058">
    <property type="entry name" value="PPIase_PpiC_CS"/>
</dbReference>
<reference evidence="3 4" key="2">
    <citation type="journal article" date="2012" name="Stand. Genomic Sci.">
        <title>Genome sequence of the moderately thermophilic, amino-acid-degrading and sulfur-reducing bacterium Thermovirga lienii type strain (Cas60314(T)).</title>
        <authorList>
            <person name="Goker M."/>
            <person name="Saunders E."/>
            <person name="Lapidus A."/>
            <person name="Nolan M."/>
            <person name="Lucas S."/>
            <person name="Hammon N."/>
            <person name="Deshpande S."/>
            <person name="Cheng J.F."/>
            <person name="Han C."/>
            <person name="Tapia R."/>
            <person name="Goodwin L.A."/>
            <person name="Pitluck S."/>
            <person name="Liolios K."/>
            <person name="Mavromatis K."/>
            <person name="Pagani I."/>
            <person name="Ivanova N."/>
            <person name="Mikhailova N."/>
            <person name="Pati A."/>
            <person name="Chen A."/>
            <person name="Palaniappan K."/>
            <person name="Land M."/>
            <person name="Chang Y.J."/>
            <person name="Jeffries C.D."/>
            <person name="Brambilla E.M."/>
            <person name="Rohde M."/>
            <person name="Spring S."/>
            <person name="Detter J.C."/>
            <person name="Woyke T."/>
            <person name="Bristow J."/>
            <person name="Eisen J.A."/>
            <person name="Markowitz V."/>
            <person name="Hugenholtz P."/>
            <person name="Kyrpides N.C."/>
            <person name="Klenk H.P."/>
        </authorList>
    </citation>
    <scope>NUCLEOTIDE SEQUENCE [LARGE SCALE GENOMIC DNA]</scope>
    <source>
        <strain evidence="4">ATCC BAA-1197 / DSM 17291 / Cas60314</strain>
    </source>
</reference>
<dbReference type="EMBL" id="CP003096">
    <property type="protein sequence ID" value="AER67127.1"/>
    <property type="molecule type" value="Genomic_DNA"/>
</dbReference>
<evidence type="ECO:0000313" key="4">
    <source>
        <dbReference type="Proteomes" id="UP000005868"/>
    </source>
</evidence>
<dbReference type="SUPFAM" id="SSF54534">
    <property type="entry name" value="FKBP-like"/>
    <property type="match status" value="1"/>
</dbReference>
<dbReference type="AlphaFoldDB" id="G7V6L4"/>
<dbReference type="Gene3D" id="3.10.50.40">
    <property type="match status" value="1"/>
</dbReference>
<dbReference type="SUPFAM" id="SSF109998">
    <property type="entry name" value="Triger factor/SurA peptide-binding domain-like"/>
    <property type="match status" value="1"/>
</dbReference>
<accession>G7V6L4</accession>
<dbReference type="InterPro" id="IPR050245">
    <property type="entry name" value="PrsA_foldase"/>
</dbReference>
<dbReference type="GO" id="GO:0003755">
    <property type="term" value="F:peptidyl-prolyl cis-trans isomerase activity"/>
    <property type="evidence" value="ECO:0007669"/>
    <property type="project" value="UniProtKB-KW"/>
</dbReference>
<dbReference type="eggNOG" id="COG0760">
    <property type="taxonomic scope" value="Bacteria"/>
</dbReference>
<gene>
    <name evidence="3" type="ordered locus">Tlie_1399</name>
</gene>
<dbReference type="KEGG" id="tli:Tlie_1399"/>
<keyword evidence="1" id="KW-0697">Rotamase</keyword>
<evidence type="ECO:0000259" key="2">
    <source>
        <dbReference type="PROSITE" id="PS50198"/>
    </source>
</evidence>
<protein>
    <submittedName>
        <fullName evidence="3">PpiC-type peptidyl-prolyl cis-trans isomerase</fullName>
    </submittedName>
</protein>
<name>G7V6L4_THELD</name>
<dbReference type="PROSITE" id="PS50198">
    <property type="entry name" value="PPIC_PPIASE_2"/>
    <property type="match status" value="1"/>
</dbReference>
<keyword evidence="1 3" id="KW-0413">Isomerase</keyword>
<evidence type="ECO:0000256" key="1">
    <source>
        <dbReference type="PROSITE-ProRule" id="PRU00278"/>
    </source>
</evidence>
<dbReference type="PANTHER" id="PTHR47245:SF2">
    <property type="entry name" value="PEPTIDYL-PROLYL CIS-TRANS ISOMERASE HP_0175-RELATED"/>
    <property type="match status" value="1"/>
</dbReference>